<evidence type="ECO:0000313" key="3">
    <source>
        <dbReference type="EMBL" id="QGI24264.1"/>
    </source>
</evidence>
<organism evidence="3">
    <name type="scientific">Physidae sp. PE4</name>
    <dbReference type="NCBI Taxonomy" id="2665902"/>
    <lineage>
        <taxon>Eukaryota</taxon>
        <taxon>Metazoa</taxon>
        <taxon>Spiralia</taxon>
        <taxon>Lophotrochozoa</taxon>
        <taxon>Mollusca</taxon>
        <taxon>Gastropoda</taxon>
        <taxon>Heterobranchia</taxon>
        <taxon>Euthyneura</taxon>
        <taxon>Panpulmonata</taxon>
        <taxon>Hygrophila</taxon>
        <taxon>Lymnaeoidea</taxon>
        <taxon>Physidae</taxon>
    </lineage>
</organism>
<dbReference type="EMBL" id="MK242069">
    <property type="protein sequence ID" value="QGI24264.1"/>
    <property type="molecule type" value="Genomic_DNA"/>
</dbReference>
<feature type="transmembrane region" description="Helical" evidence="1">
    <location>
        <begin position="111"/>
        <end position="130"/>
    </location>
</feature>
<reference evidence="3" key="1">
    <citation type="submission" date="2018-11" db="EMBL/GenBank/DDBJ databases">
        <title>An uncharacterized physid snail from NM.</title>
        <authorList>
            <person name="Adema C.M."/>
        </authorList>
    </citation>
    <scope>NUCLEOTIDE SEQUENCE</scope>
    <source>
        <strain evidence="3">PE4</strain>
    </source>
</reference>
<proteinExistence type="predicted"/>
<feature type="signal peptide" evidence="2">
    <location>
        <begin position="1"/>
        <end position="17"/>
    </location>
</feature>
<keyword evidence="3" id="KW-0496">Mitochondrion</keyword>
<keyword evidence="1" id="KW-0472">Membrane</keyword>
<keyword evidence="1" id="KW-0812">Transmembrane</keyword>
<evidence type="ECO:0000256" key="2">
    <source>
        <dbReference type="SAM" id="SignalP"/>
    </source>
</evidence>
<dbReference type="AlphaFoldDB" id="A0A649UCE2"/>
<gene>
    <name evidence="3" type="primary">nad6</name>
</gene>
<sequence>MIITVLLWSIILSSLLSKNNPFGVVLSIVVVISDIMHSLSSMLPFLFILYALIYIGGVLAMVSMVCMVSSNLTFTMFRKSSVGLCGVCLFVLSPNKPSLEMMSNYQIYNNWIIALIVVLLVVMVISKTIIKKNTTFTCYK</sequence>
<keyword evidence="2" id="KW-0732">Signal</keyword>
<protein>
    <submittedName>
        <fullName evidence="3">NADH dehydrogenase subunit 6</fullName>
    </submittedName>
</protein>
<evidence type="ECO:0000256" key="1">
    <source>
        <dbReference type="SAM" id="Phobius"/>
    </source>
</evidence>
<feature type="chain" id="PRO_5024971652" evidence="2">
    <location>
        <begin position="18"/>
        <end position="140"/>
    </location>
</feature>
<geneLocation type="mitochondrion" evidence="3"/>
<feature type="transmembrane region" description="Helical" evidence="1">
    <location>
        <begin position="41"/>
        <end position="68"/>
    </location>
</feature>
<name>A0A649UCE2_9GAST</name>
<accession>A0A649UCE2</accession>
<keyword evidence="1" id="KW-1133">Transmembrane helix</keyword>